<evidence type="ECO:0000313" key="2">
    <source>
        <dbReference type="EMBL" id="KAF5667112.1"/>
    </source>
</evidence>
<comment type="caution">
    <text evidence="2">The sequence shown here is derived from an EMBL/GenBank/DDBJ whole genome shotgun (WGS) entry which is preliminary data.</text>
</comment>
<proteinExistence type="predicted"/>
<dbReference type="AlphaFoldDB" id="A0A8H5WLB0"/>
<protein>
    <recommendedName>
        <fullName evidence="4">BTB domain-containing protein</fullName>
    </recommendedName>
</protein>
<accession>A0A8H5WLB0</accession>
<reference evidence="2 3" key="1">
    <citation type="submission" date="2020-05" db="EMBL/GenBank/DDBJ databases">
        <title>Identification and distribution of gene clusters putatively required for synthesis of sphingolipid metabolism inhibitors in phylogenetically diverse species of the filamentous fungus Fusarium.</title>
        <authorList>
            <person name="Kim H.-S."/>
            <person name="Busman M."/>
            <person name="Brown D.W."/>
            <person name="Divon H."/>
            <person name="Uhlig S."/>
            <person name="Proctor R.H."/>
        </authorList>
    </citation>
    <scope>NUCLEOTIDE SEQUENCE [LARGE SCALE GENOMIC DNA]</scope>
    <source>
        <strain evidence="2 3">NRRL 20693</strain>
    </source>
</reference>
<dbReference type="OrthoDB" id="5326346at2759"/>
<evidence type="ECO:0000256" key="1">
    <source>
        <dbReference type="SAM" id="MobiDB-lite"/>
    </source>
</evidence>
<feature type="region of interest" description="Disordered" evidence="1">
    <location>
        <begin position="37"/>
        <end position="60"/>
    </location>
</feature>
<name>A0A8H5WLB0_FUSHE</name>
<evidence type="ECO:0000313" key="3">
    <source>
        <dbReference type="Proteomes" id="UP000567885"/>
    </source>
</evidence>
<dbReference type="EMBL" id="JAAGWQ010000103">
    <property type="protein sequence ID" value="KAF5667112.1"/>
    <property type="molecule type" value="Genomic_DNA"/>
</dbReference>
<organism evidence="2 3">
    <name type="scientific">Fusarium heterosporum</name>
    <dbReference type="NCBI Taxonomy" id="42747"/>
    <lineage>
        <taxon>Eukaryota</taxon>
        <taxon>Fungi</taxon>
        <taxon>Dikarya</taxon>
        <taxon>Ascomycota</taxon>
        <taxon>Pezizomycotina</taxon>
        <taxon>Sordariomycetes</taxon>
        <taxon>Hypocreomycetidae</taxon>
        <taxon>Hypocreales</taxon>
        <taxon>Nectriaceae</taxon>
        <taxon>Fusarium</taxon>
        <taxon>Fusarium heterosporum species complex</taxon>
    </lineage>
</organism>
<dbReference type="Proteomes" id="UP000567885">
    <property type="component" value="Unassembled WGS sequence"/>
</dbReference>
<sequence>MASSEMHQVDSDGDALLILHHSDAPFAMSDTEQVWPNSLPEYQSTESKKQEKSFKTTKLSSVTNTALDDESTSSQSTPKKALERYKLRSHFLKRTCSYFSGLMSSEWQEANSEPGSKWTVKARDWNHEAVLIVMNILHHNIKAVPRTVILEMLAKIAVIVNYYGCNEAAEQWP</sequence>
<gene>
    <name evidence="2" type="ORF">FHETE_5815</name>
</gene>
<keyword evidence="3" id="KW-1185">Reference proteome</keyword>
<evidence type="ECO:0008006" key="4">
    <source>
        <dbReference type="Google" id="ProtNLM"/>
    </source>
</evidence>